<keyword evidence="1" id="KW-0472">Membrane</keyword>
<protein>
    <recommendedName>
        <fullName evidence="4">DUF4811 domain-containing protein</fullName>
    </recommendedName>
</protein>
<dbReference type="AlphaFoldDB" id="A0A1L6RAH2"/>
<keyword evidence="1" id="KW-0812">Transmembrane</keyword>
<evidence type="ECO:0000313" key="3">
    <source>
        <dbReference type="Proteomes" id="UP000185473"/>
    </source>
</evidence>
<dbReference type="KEGG" id="wjo:FOL01_0702"/>
<keyword evidence="3" id="KW-1185">Reference proteome</keyword>
<dbReference type="InterPro" id="IPR032083">
    <property type="entry name" value="DUF4811"/>
</dbReference>
<evidence type="ECO:0000256" key="1">
    <source>
        <dbReference type="SAM" id="Phobius"/>
    </source>
</evidence>
<organism evidence="2 3">
    <name type="scientific">Weissella jogaejeotgali</name>
    <dbReference type="NCBI Taxonomy" id="1631871"/>
    <lineage>
        <taxon>Bacteria</taxon>
        <taxon>Bacillati</taxon>
        <taxon>Bacillota</taxon>
        <taxon>Bacilli</taxon>
        <taxon>Lactobacillales</taxon>
        <taxon>Lactobacillaceae</taxon>
        <taxon>Weissella</taxon>
    </lineage>
</organism>
<dbReference type="STRING" id="1631871.FOL01_0702"/>
<dbReference type="OrthoDB" id="2300097at2"/>
<name>A0A1L6RAH2_9LACO</name>
<keyword evidence="1" id="KW-1133">Transmembrane helix</keyword>
<dbReference type="Proteomes" id="UP000185473">
    <property type="component" value="Chromosome"/>
</dbReference>
<reference evidence="2 3" key="1">
    <citation type="submission" date="2016-02" db="EMBL/GenBank/DDBJ databases">
        <title>Complete Genome Sequence of Weissella jogaejeotgali FOL01.</title>
        <authorList>
            <person name="Lee J.-H."/>
            <person name="Ku H.-J."/>
        </authorList>
    </citation>
    <scope>NUCLEOTIDE SEQUENCE [LARGE SCALE GENOMIC DNA]</scope>
    <source>
        <strain evidence="2 3">FOL01</strain>
    </source>
</reference>
<feature type="transmembrane region" description="Helical" evidence="1">
    <location>
        <begin position="28"/>
        <end position="46"/>
    </location>
</feature>
<dbReference type="EMBL" id="CP014332">
    <property type="protein sequence ID" value="APS41561.1"/>
    <property type="molecule type" value="Genomic_DNA"/>
</dbReference>
<evidence type="ECO:0008006" key="4">
    <source>
        <dbReference type="Google" id="ProtNLM"/>
    </source>
</evidence>
<gene>
    <name evidence="2" type="ORF">FOL01_0702</name>
</gene>
<proteinExistence type="predicted"/>
<dbReference type="Pfam" id="PF16069">
    <property type="entry name" value="DUF4811"/>
    <property type="match status" value="1"/>
</dbReference>
<evidence type="ECO:0000313" key="2">
    <source>
        <dbReference type="EMBL" id="APS41561.1"/>
    </source>
</evidence>
<dbReference type="RefSeq" id="WP_075269405.1">
    <property type="nucleotide sequence ID" value="NZ_CP014332.1"/>
</dbReference>
<sequence length="250" mass="27411">MIIIVLAVFAVLTYISWFYIKSAPTRLVMGLISFALLGATVLLLTANIKSHYGMKNVTTTTEKTIYSAGGSESPAGMLITQELGTKSGNYVMIYADREDGKAKPHFVPNKKNMAEAINKEATYKTADVDKATVKTVTTRREWKNDFFKWLLDFGGEGHSLVKQTSTVTVPKNTWVVLSAKQAKQVTAKQKAAGQDKTAVAAQQKQMRDAIQAKVAAYMKDNPKASANDVANYSHEATAEMTAEAMKQMLK</sequence>
<accession>A0A1L6RAH2</accession>